<accession>A0A517NGW1</accession>
<dbReference type="InterPro" id="IPR020843">
    <property type="entry name" value="ER"/>
</dbReference>
<evidence type="ECO:0000256" key="2">
    <source>
        <dbReference type="ARBA" id="ARBA00011881"/>
    </source>
</evidence>
<dbReference type="PROSITE" id="PS01162">
    <property type="entry name" value="QOR_ZETA_CRYSTAL"/>
    <property type="match status" value="1"/>
</dbReference>
<dbReference type="GO" id="GO:0005737">
    <property type="term" value="C:cytoplasm"/>
    <property type="evidence" value="ECO:0007669"/>
    <property type="project" value="UniProtKB-SubCell"/>
</dbReference>
<dbReference type="GO" id="GO:0003960">
    <property type="term" value="F:quinone reductase (NADPH) activity"/>
    <property type="evidence" value="ECO:0007669"/>
    <property type="project" value="UniProtKB-EC"/>
</dbReference>
<dbReference type="PANTHER" id="PTHR44154:SF1">
    <property type="entry name" value="QUINONE OXIDOREDUCTASE"/>
    <property type="match status" value="1"/>
</dbReference>
<dbReference type="KEGG" id="rlc:K227x_47800"/>
<evidence type="ECO:0000313" key="8">
    <source>
        <dbReference type="EMBL" id="QDT06371.1"/>
    </source>
</evidence>
<dbReference type="GO" id="GO:0003723">
    <property type="term" value="F:RNA binding"/>
    <property type="evidence" value="ECO:0007669"/>
    <property type="project" value="UniProtKB-KW"/>
</dbReference>
<dbReference type="SUPFAM" id="SSF51735">
    <property type="entry name" value="NAD(P)-binding Rossmann-fold domains"/>
    <property type="match status" value="1"/>
</dbReference>
<dbReference type="InterPro" id="IPR002364">
    <property type="entry name" value="Quin_OxRdtase/zeta-crystal_CS"/>
</dbReference>
<dbReference type="InterPro" id="IPR013154">
    <property type="entry name" value="ADH-like_N"/>
</dbReference>
<proteinExistence type="predicted"/>
<dbReference type="AlphaFoldDB" id="A0A517NGW1"/>
<dbReference type="Gene3D" id="3.90.180.10">
    <property type="entry name" value="Medium-chain alcohol dehydrogenases, catalytic domain"/>
    <property type="match status" value="1"/>
</dbReference>
<sequence length="331" mass="34950">MKAAYIESTGPADVIQYGDLPDPQVGPGQVLIAVRAVSVNPIDTYVRSGAVAADLPRPFILGCDAAGVIEAVGEGVHHASVGDRVWCTNQGLLGRQGTFAEKIVISQQWCFPLADAVSFEDAAACALVGVTAHLGLFREAELQAGETVLVIGGSGGVGSMVVQMARSAGARVIATAGSEAKCDAVRKMGADVAINYHTESIEEVVKREAPRGVDVFWETRREPDFDMAVDLMAGRGRMVLMAGRDARPPFPVGPFYVKECSLHGFAMFKATAVEMRAAAEDINHHLAMGKIKANIGRTLSLADAAQSHQLQEQATLHGGSELMGKIVLTVN</sequence>
<feature type="domain" description="Enoyl reductase (ER)" evidence="7">
    <location>
        <begin position="10"/>
        <end position="328"/>
    </location>
</feature>
<reference evidence="8 9" key="1">
    <citation type="submission" date="2019-02" db="EMBL/GenBank/DDBJ databases">
        <title>Deep-cultivation of Planctomycetes and their phenomic and genomic characterization uncovers novel biology.</title>
        <authorList>
            <person name="Wiegand S."/>
            <person name="Jogler M."/>
            <person name="Boedeker C."/>
            <person name="Pinto D."/>
            <person name="Vollmers J."/>
            <person name="Rivas-Marin E."/>
            <person name="Kohn T."/>
            <person name="Peeters S.H."/>
            <person name="Heuer A."/>
            <person name="Rast P."/>
            <person name="Oberbeckmann S."/>
            <person name="Bunk B."/>
            <person name="Jeske O."/>
            <person name="Meyerdierks A."/>
            <person name="Storesund J.E."/>
            <person name="Kallscheuer N."/>
            <person name="Luecker S."/>
            <person name="Lage O.M."/>
            <person name="Pohl T."/>
            <person name="Merkel B.J."/>
            <person name="Hornburger P."/>
            <person name="Mueller R.-W."/>
            <person name="Bruemmer F."/>
            <person name="Labrenz M."/>
            <person name="Spormann A.M."/>
            <person name="Op den Camp H."/>
            <person name="Overmann J."/>
            <person name="Amann R."/>
            <person name="Jetten M.S.M."/>
            <person name="Mascher T."/>
            <person name="Medema M.H."/>
            <person name="Devos D.P."/>
            <person name="Kaster A.-K."/>
            <person name="Ovreas L."/>
            <person name="Rohde M."/>
            <person name="Galperin M.Y."/>
            <person name="Jogler C."/>
        </authorList>
    </citation>
    <scope>NUCLEOTIDE SEQUENCE [LARGE SCALE GENOMIC DNA]</scope>
    <source>
        <strain evidence="8 9">K22_7</strain>
    </source>
</reference>
<dbReference type="OrthoDB" id="9787435at2"/>
<name>A0A517NGW1_9BACT</name>
<evidence type="ECO:0000256" key="5">
    <source>
        <dbReference type="ARBA" id="ARBA00022884"/>
    </source>
</evidence>
<keyword evidence="6" id="KW-0007">Acetylation</keyword>
<evidence type="ECO:0000256" key="6">
    <source>
        <dbReference type="ARBA" id="ARBA00022990"/>
    </source>
</evidence>
<dbReference type="SUPFAM" id="SSF50129">
    <property type="entry name" value="GroES-like"/>
    <property type="match status" value="1"/>
</dbReference>
<dbReference type="Pfam" id="PF08240">
    <property type="entry name" value="ADH_N"/>
    <property type="match status" value="1"/>
</dbReference>
<evidence type="ECO:0000256" key="4">
    <source>
        <dbReference type="ARBA" id="ARBA00022857"/>
    </source>
</evidence>
<dbReference type="PANTHER" id="PTHR44154">
    <property type="entry name" value="QUINONE OXIDOREDUCTASE"/>
    <property type="match status" value="1"/>
</dbReference>
<dbReference type="EMBL" id="CP036525">
    <property type="protein sequence ID" value="QDT06371.1"/>
    <property type="molecule type" value="Genomic_DNA"/>
</dbReference>
<gene>
    <name evidence="8" type="primary">qorA_2</name>
    <name evidence="8" type="ORF">K227x_47800</name>
</gene>
<evidence type="ECO:0000256" key="1">
    <source>
        <dbReference type="ARBA" id="ARBA00004496"/>
    </source>
</evidence>
<evidence type="ECO:0000256" key="3">
    <source>
        <dbReference type="ARBA" id="ARBA00022490"/>
    </source>
</evidence>
<evidence type="ECO:0000259" key="7">
    <source>
        <dbReference type="SMART" id="SM00829"/>
    </source>
</evidence>
<keyword evidence="4" id="KW-0521">NADP</keyword>
<dbReference type="Gene3D" id="3.40.50.720">
    <property type="entry name" value="NAD(P)-binding Rossmann-like Domain"/>
    <property type="match status" value="1"/>
</dbReference>
<dbReference type="InterPro" id="IPR013149">
    <property type="entry name" value="ADH-like_C"/>
</dbReference>
<dbReference type="SMART" id="SM00829">
    <property type="entry name" value="PKS_ER"/>
    <property type="match status" value="1"/>
</dbReference>
<dbReference type="Pfam" id="PF00107">
    <property type="entry name" value="ADH_zinc_N"/>
    <property type="match status" value="1"/>
</dbReference>
<dbReference type="InterPro" id="IPR051603">
    <property type="entry name" value="Zinc-ADH_QOR/CCCR"/>
</dbReference>
<dbReference type="Proteomes" id="UP000318538">
    <property type="component" value="Chromosome"/>
</dbReference>
<keyword evidence="9" id="KW-1185">Reference proteome</keyword>
<comment type="subcellular location">
    <subcellularLocation>
        <location evidence="1">Cytoplasm</location>
    </subcellularLocation>
</comment>
<dbReference type="InterPro" id="IPR036291">
    <property type="entry name" value="NAD(P)-bd_dom_sf"/>
</dbReference>
<dbReference type="EC" id="1.6.5.5" evidence="8"/>
<protein>
    <submittedName>
        <fullName evidence="8">Quinone oxidoreductase 1</fullName>
        <ecNumber evidence="8">1.6.5.5</ecNumber>
    </submittedName>
</protein>
<keyword evidence="5" id="KW-0694">RNA-binding</keyword>
<dbReference type="InterPro" id="IPR011032">
    <property type="entry name" value="GroES-like_sf"/>
</dbReference>
<comment type="subunit">
    <text evidence="2">Homotetramer.</text>
</comment>
<evidence type="ECO:0000313" key="9">
    <source>
        <dbReference type="Proteomes" id="UP000318538"/>
    </source>
</evidence>
<organism evidence="8 9">
    <name type="scientific">Rubripirellula lacrimiformis</name>
    <dbReference type="NCBI Taxonomy" id="1930273"/>
    <lineage>
        <taxon>Bacteria</taxon>
        <taxon>Pseudomonadati</taxon>
        <taxon>Planctomycetota</taxon>
        <taxon>Planctomycetia</taxon>
        <taxon>Pirellulales</taxon>
        <taxon>Pirellulaceae</taxon>
        <taxon>Rubripirellula</taxon>
    </lineage>
</organism>
<dbReference type="GO" id="GO:0008270">
    <property type="term" value="F:zinc ion binding"/>
    <property type="evidence" value="ECO:0007669"/>
    <property type="project" value="InterPro"/>
</dbReference>
<dbReference type="CDD" id="cd08253">
    <property type="entry name" value="zeta_crystallin"/>
    <property type="match status" value="1"/>
</dbReference>
<keyword evidence="3" id="KW-0963">Cytoplasm</keyword>
<keyword evidence="8" id="KW-0560">Oxidoreductase</keyword>
<dbReference type="RefSeq" id="WP_145172965.1">
    <property type="nucleotide sequence ID" value="NZ_CP036525.1"/>
</dbReference>